<organism evidence="2 3">
    <name type="scientific">Svornostia abyssi</name>
    <dbReference type="NCBI Taxonomy" id="2898438"/>
    <lineage>
        <taxon>Bacteria</taxon>
        <taxon>Bacillati</taxon>
        <taxon>Actinomycetota</taxon>
        <taxon>Thermoleophilia</taxon>
        <taxon>Solirubrobacterales</taxon>
        <taxon>Baekduiaceae</taxon>
        <taxon>Svornostia</taxon>
    </lineage>
</organism>
<feature type="domain" description="GST N-terminal" evidence="1">
    <location>
        <begin position="6"/>
        <end position="77"/>
    </location>
</feature>
<reference evidence="3" key="1">
    <citation type="submission" date="2021-11" db="EMBL/GenBank/DDBJ databases">
        <title>Cultivation dependent microbiological survey of springs from the worlds oldest radium mine currently devoted to the extraction of radon-saturated water.</title>
        <authorList>
            <person name="Kapinusova G."/>
            <person name="Smrhova T."/>
            <person name="Strejcek M."/>
            <person name="Suman J."/>
            <person name="Jani K."/>
            <person name="Pajer P."/>
            <person name="Uhlik O."/>
        </authorList>
    </citation>
    <scope>NUCLEOTIDE SEQUENCE [LARGE SCALE GENOMIC DNA]</scope>
    <source>
        <strain evidence="3">J379</strain>
    </source>
</reference>
<gene>
    <name evidence="2" type="ORF">LRS13_05910</name>
</gene>
<dbReference type="InterPro" id="IPR004045">
    <property type="entry name" value="Glutathione_S-Trfase_N"/>
</dbReference>
<protein>
    <submittedName>
        <fullName evidence="2">Glutathione S-transferase N-terminal domain-containing protein</fullName>
    </submittedName>
</protein>
<dbReference type="RefSeq" id="WP_353865532.1">
    <property type="nucleotide sequence ID" value="NZ_CP088295.1"/>
</dbReference>
<dbReference type="Pfam" id="PF13417">
    <property type="entry name" value="GST_N_3"/>
    <property type="match status" value="1"/>
</dbReference>
<dbReference type="CDD" id="cd00570">
    <property type="entry name" value="GST_N_family"/>
    <property type="match status" value="1"/>
</dbReference>
<name>A0ABY5PK61_9ACTN</name>
<dbReference type="EMBL" id="CP088295">
    <property type="protein sequence ID" value="UUY05063.1"/>
    <property type="molecule type" value="Genomic_DNA"/>
</dbReference>
<evidence type="ECO:0000313" key="2">
    <source>
        <dbReference type="EMBL" id="UUY05063.1"/>
    </source>
</evidence>
<dbReference type="Proteomes" id="UP001058860">
    <property type="component" value="Chromosome"/>
</dbReference>
<evidence type="ECO:0000259" key="1">
    <source>
        <dbReference type="Pfam" id="PF13417"/>
    </source>
</evidence>
<accession>A0ABY5PK61</accession>
<evidence type="ECO:0000313" key="3">
    <source>
        <dbReference type="Proteomes" id="UP001058860"/>
    </source>
</evidence>
<dbReference type="InterPro" id="IPR036249">
    <property type="entry name" value="Thioredoxin-like_sf"/>
</dbReference>
<keyword evidence="3" id="KW-1185">Reference proteome</keyword>
<dbReference type="SUPFAM" id="SSF52833">
    <property type="entry name" value="Thioredoxin-like"/>
    <property type="match status" value="1"/>
</dbReference>
<dbReference type="Gene3D" id="3.40.30.10">
    <property type="entry name" value="Glutaredoxin"/>
    <property type="match status" value="1"/>
</dbReference>
<sequence length="255" mass="28195">MGLRFYVFSDSYPCEAVLAAARHKGIPYERVEIPPVVHAPVMRVMFGERTVPGAQVDGRKVHRTSAIFHALDDMVSEPRLFPADPDHRTLVEQAETWGAGPFQDIGRRLVWFHMRGRPEVVRRWAEVDAHTVSRTAKRMFARPMAEIAAMANEATAERVEADLAALPGHLDRVDALIADRVIGDPSAPNAADFQILSSVAAWWLIADLRPVLAGRACVASALRLFPRYLDRPAIPGGVMPDRWLDPLRAGALTPA</sequence>
<proteinExistence type="predicted"/>